<dbReference type="PANTHER" id="PTHR22930:SF85">
    <property type="entry name" value="GH03217P-RELATED"/>
    <property type="match status" value="1"/>
</dbReference>
<dbReference type="OMA" id="CEARCAI"/>
<name>A0A226DVI0_FOLCA</name>
<keyword evidence="4" id="KW-0540">Nuclease</keyword>
<evidence type="ECO:0000256" key="5">
    <source>
        <dbReference type="ARBA" id="ARBA00022723"/>
    </source>
</evidence>
<dbReference type="GO" id="GO:0004518">
    <property type="term" value="F:nuclease activity"/>
    <property type="evidence" value="ECO:0007669"/>
    <property type="project" value="UniProtKB-KW"/>
</dbReference>
<dbReference type="Proteomes" id="UP000198287">
    <property type="component" value="Unassembled WGS sequence"/>
</dbReference>
<evidence type="ECO:0000256" key="6">
    <source>
        <dbReference type="ARBA" id="ARBA00022801"/>
    </source>
</evidence>
<proteinExistence type="inferred from homology"/>
<comment type="cofactor">
    <cofactor evidence="1">
        <name>a divalent metal cation</name>
        <dbReference type="ChEBI" id="CHEBI:60240"/>
    </cofactor>
</comment>
<organism evidence="9 10">
    <name type="scientific">Folsomia candida</name>
    <name type="common">Springtail</name>
    <dbReference type="NCBI Taxonomy" id="158441"/>
    <lineage>
        <taxon>Eukaryota</taxon>
        <taxon>Metazoa</taxon>
        <taxon>Ecdysozoa</taxon>
        <taxon>Arthropoda</taxon>
        <taxon>Hexapoda</taxon>
        <taxon>Collembola</taxon>
        <taxon>Entomobryomorpha</taxon>
        <taxon>Isotomoidea</taxon>
        <taxon>Isotomidae</taxon>
        <taxon>Proisotominae</taxon>
        <taxon>Folsomia</taxon>
    </lineage>
</organism>
<dbReference type="InterPro" id="IPR027806">
    <property type="entry name" value="HARBI1_dom"/>
</dbReference>
<keyword evidence="5" id="KW-0479">Metal-binding</keyword>
<dbReference type="OrthoDB" id="6764890at2759"/>
<dbReference type="GO" id="GO:0005634">
    <property type="term" value="C:nucleus"/>
    <property type="evidence" value="ECO:0007669"/>
    <property type="project" value="UniProtKB-SubCell"/>
</dbReference>
<dbReference type="PANTHER" id="PTHR22930">
    <property type="match status" value="1"/>
</dbReference>
<evidence type="ECO:0000256" key="1">
    <source>
        <dbReference type="ARBA" id="ARBA00001968"/>
    </source>
</evidence>
<evidence type="ECO:0000256" key="3">
    <source>
        <dbReference type="ARBA" id="ARBA00006958"/>
    </source>
</evidence>
<dbReference type="EMBL" id="LNIX01000010">
    <property type="protein sequence ID" value="OXA49472.1"/>
    <property type="molecule type" value="Genomic_DNA"/>
</dbReference>
<evidence type="ECO:0000313" key="10">
    <source>
        <dbReference type="Proteomes" id="UP000198287"/>
    </source>
</evidence>
<feature type="domain" description="DDE Tnp4" evidence="8">
    <location>
        <begin position="102"/>
        <end position="253"/>
    </location>
</feature>
<comment type="caution">
    <text evidence="9">The sequence shown here is derived from an EMBL/GenBank/DDBJ whole genome shotgun (WGS) entry which is preliminary data.</text>
</comment>
<evidence type="ECO:0000313" key="9">
    <source>
        <dbReference type="EMBL" id="OXA49472.1"/>
    </source>
</evidence>
<comment type="similarity">
    <text evidence="3">Belongs to the HARBI1 family.</text>
</comment>
<protein>
    <submittedName>
        <fullName evidence="9">Putative nuclease HARBI1</fullName>
    </submittedName>
</protein>
<dbReference type="AlphaFoldDB" id="A0A226DVI0"/>
<sequence length="296" mass="33540">SEVELVLQRIGAFLPASDKNMSLNPREQILLALHWMGNGEPYHGLGDMHGVSKSTVCRVVDRVVTVTVNHFLQDVVRWPDDTSAIAPEFLRIGGFPSVCGCIDGSLIKIDSPPVNEEQYVDRNGNHSLNLMGICGPDHSFYFVSCRWPGSVHDARVLRRSSVTDRFTNGWRPFPGAVILGDSAYPLKSWLMPPIVEANNIPETIRYNRAHKGTRRLVECAYGIVKERFPCLNYMRLRPIVAAKVVMTCITSHNIASRDDFLVDLEINDDNMPNVENFPAERNGNERQQEFLRYFRR</sequence>
<keyword evidence="6" id="KW-0378">Hydrolase</keyword>
<gene>
    <name evidence="9" type="ORF">Fcan01_15334</name>
</gene>
<dbReference type="InterPro" id="IPR045249">
    <property type="entry name" value="HARBI1-like"/>
</dbReference>
<dbReference type="GO" id="GO:0016787">
    <property type="term" value="F:hydrolase activity"/>
    <property type="evidence" value="ECO:0007669"/>
    <property type="project" value="UniProtKB-KW"/>
</dbReference>
<accession>A0A226DVI0</accession>
<evidence type="ECO:0000259" key="8">
    <source>
        <dbReference type="Pfam" id="PF13359"/>
    </source>
</evidence>
<keyword evidence="10" id="KW-1185">Reference proteome</keyword>
<comment type="subcellular location">
    <subcellularLocation>
        <location evidence="2">Nucleus</location>
    </subcellularLocation>
</comment>
<evidence type="ECO:0000256" key="4">
    <source>
        <dbReference type="ARBA" id="ARBA00022722"/>
    </source>
</evidence>
<reference evidence="9 10" key="1">
    <citation type="submission" date="2015-12" db="EMBL/GenBank/DDBJ databases">
        <title>The genome of Folsomia candida.</title>
        <authorList>
            <person name="Faddeeva A."/>
            <person name="Derks M.F."/>
            <person name="Anvar Y."/>
            <person name="Smit S."/>
            <person name="Van Straalen N."/>
            <person name="Roelofs D."/>
        </authorList>
    </citation>
    <scope>NUCLEOTIDE SEQUENCE [LARGE SCALE GENOMIC DNA]</scope>
    <source>
        <strain evidence="9 10">VU population</strain>
        <tissue evidence="9">Whole body</tissue>
    </source>
</reference>
<evidence type="ECO:0000256" key="2">
    <source>
        <dbReference type="ARBA" id="ARBA00004123"/>
    </source>
</evidence>
<feature type="non-terminal residue" evidence="9">
    <location>
        <position position="1"/>
    </location>
</feature>
<evidence type="ECO:0000256" key="7">
    <source>
        <dbReference type="ARBA" id="ARBA00023242"/>
    </source>
</evidence>
<dbReference type="Pfam" id="PF13359">
    <property type="entry name" value="DDE_Tnp_4"/>
    <property type="match status" value="1"/>
</dbReference>
<dbReference type="GO" id="GO:0046872">
    <property type="term" value="F:metal ion binding"/>
    <property type="evidence" value="ECO:0007669"/>
    <property type="project" value="UniProtKB-KW"/>
</dbReference>
<keyword evidence="7" id="KW-0539">Nucleus</keyword>